<dbReference type="EMBL" id="DYWQ01000078">
    <property type="protein sequence ID" value="HJF45141.1"/>
    <property type="molecule type" value="Genomic_DNA"/>
</dbReference>
<feature type="chain" id="PRO_5036721719" description="Lipoprotein" evidence="1">
    <location>
        <begin position="25"/>
        <end position="218"/>
    </location>
</feature>
<reference evidence="2" key="1">
    <citation type="journal article" date="2021" name="PeerJ">
        <title>Extensive microbial diversity within the chicken gut microbiome revealed by metagenomics and culture.</title>
        <authorList>
            <person name="Gilroy R."/>
            <person name="Ravi A."/>
            <person name="Getino M."/>
            <person name="Pursley I."/>
            <person name="Horton D.L."/>
            <person name="Alikhan N.F."/>
            <person name="Baker D."/>
            <person name="Gharbi K."/>
            <person name="Hall N."/>
            <person name="Watson M."/>
            <person name="Adriaenssens E.M."/>
            <person name="Foster-Nyarko E."/>
            <person name="Jarju S."/>
            <person name="Secka A."/>
            <person name="Antonio M."/>
            <person name="Oren A."/>
            <person name="Chaudhuri R.R."/>
            <person name="La Ragione R."/>
            <person name="Hildebrand F."/>
            <person name="Pallen M.J."/>
        </authorList>
    </citation>
    <scope>NUCLEOTIDE SEQUENCE</scope>
    <source>
        <strain evidence="2">CHK124-7917</strain>
    </source>
</reference>
<accession>A0A921GF47</accession>
<evidence type="ECO:0008006" key="4">
    <source>
        <dbReference type="Google" id="ProtNLM"/>
    </source>
</evidence>
<reference evidence="2" key="2">
    <citation type="submission" date="2021-09" db="EMBL/GenBank/DDBJ databases">
        <authorList>
            <person name="Gilroy R."/>
        </authorList>
    </citation>
    <scope>NUCLEOTIDE SEQUENCE</scope>
    <source>
        <strain evidence="2">CHK124-7917</strain>
    </source>
</reference>
<proteinExistence type="predicted"/>
<dbReference type="AlphaFoldDB" id="A0A921GF47"/>
<dbReference type="RefSeq" id="WP_274958997.1">
    <property type="nucleotide sequence ID" value="NZ_DYWQ01000078.1"/>
</dbReference>
<name>A0A921GF47_9ACTN</name>
<evidence type="ECO:0000256" key="1">
    <source>
        <dbReference type="SAM" id="SignalP"/>
    </source>
</evidence>
<comment type="caution">
    <text evidence="2">The sequence shown here is derived from an EMBL/GenBank/DDBJ whole genome shotgun (WGS) entry which is preliminary data.</text>
</comment>
<keyword evidence="1" id="KW-0732">Signal</keyword>
<sequence>MRNKRLVLAGVALAALVVAGVCVAASLGAFKSDEERARDAVAELMASYVVPAPNEEGEEPEDAAWPADDYGDAATMEALGRFGVDADEWRRHCLGNLTYEVGEAQVDSAAGTATVGVTLTNASLSSAVQAAGSDFSAFSQTADAESAYAQGGRAALFSHLVDSVYAHLDANESPVTTTVQVSCVRDNEGAWIPQVAGDAAFFSALYGGSDVISGLAAQ</sequence>
<evidence type="ECO:0000313" key="2">
    <source>
        <dbReference type="EMBL" id="HJF45141.1"/>
    </source>
</evidence>
<evidence type="ECO:0000313" key="3">
    <source>
        <dbReference type="Proteomes" id="UP000697330"/>
    </source>
</evidence>
<organism evidence="2 3">
    <name type="scientific">Thermophilibacter provencensis</name>
    <dbReference type="NCBI Taxonomy" id="1852386"/>
    <lineage>
        <taxon>Bacteria</taxon>
        <taxon>Bacillati</taxon>
        <taxon>Actinomycetota</taxon>
        <taxon>Coriobacteriia</taxon>
        <taxon>Coriobacteriales</taxon>
        <taxon>Atopobiaceae</taxon>
        <taxon>Thermophilibacter</taxon>
    </lineage>
</organism>
<protein>
    <recommendedName>
        <fullName evidence="4">Lipoprotein</fullName>
    </recommendedName>
</protein>
<feature type="signal peptide" evidence="1">
    <location>
        <begin position="1"/>
        <end position="24"/>
    </location>
</feature>
<gene>
    <name evidence="2" type="ORF">K8U72_05070</name>
</gene>
<dbReference type="Proteomes" id="UP000697330">
    <property type="component" value="Unassembled WGS sequence"/>
</dbReference>